<gene>
    <name evidence="2" type="ORF">L0P03_16455</name>
</gene>
<proteinExistence type="predicted"/>
<dbReference type="InterPro" id="IPR011050">
    <property type="entry name" value="Pectin_lyase_fold/virulence"/>
</dbReference>
<evidence type="ECO:0000259" key="1">
    <source>
        <dbReference type="Pfam" id="PF20200"/>
    </source>
</evidence>
<dbReference type="SUPFAM" id="SSF51126">
    <property type="entry name" value="Pectin lyase-like"/>
    <property type="match status" value="1"/>
</dbReference>
<evidence type="ECO:0000313" key="3">
    <source>
        <dbReference type="Proteomes" id="UP001199750"/>
    </source>
</evidence>
<dbReference type="InterPro" id="IPR046692">
    <property type="entry name" value="DUF6562"/>
</dbReference>
<dbReference type="Pfam" id="PF20200">
    <property type="entry name" value="DUF6562"/>
    <property type="match status" value="1"/>
</dbReference>
<feature type="domain" description="DUF6562" evidence="1">
    <location>
        <begin position="91"/>
        <end position="297"/>
    </location>
</feature>
<name>A0AAW5CKC4_9BACT</name>
<dbReference type="EMBL" id="JAKNDN010000035">
    <property type="protein sequence ID" value="MCG4961425.1"/>
    <property type="molecule type" value="Genomic_DNA"/>
</dbReference>
<dbReference type="PROSITE" id="PS51257">
    <property type="entry name" value="PROKAR_LIPOPROTEIN"/>
    <property type="match status" value="1"/>
</dbReference>
<dbReference type="Gene3D" id="2.160.20.110">
    <property type="match status" value="2"/>
</dbReference>
<evidence type="ECO:0000313" key="2">
    <source>
        <dbReference type="EMBL" id="MCG4961425.1"/>
    </source>
</evidence>
<dbReference type="AlphaFoldDB" id="A0AAW5CKC4"/>
<sequence>MNKILLLAGMLTAFTACQKDEMSAPDAGATSSFTVSIPQNGVQSRAVTDDFGTGTSANRCILEIYHGGQLYNRIEKGVTGKTVTFDNLRLVSSQTYDFVFWADCANGSEGSFTDKVYNTANLKSITEMGSFVGNSDERDAFFAKESLEVTGSFTKPVTLKRPFGLLVVKTNDLGEIKDEALKPTGYTVAFKGLPTTFNALTGEVSGAADVTYTSEELAKADGTISMDFLWASEDEAALSDFSMTFLNNDTEICTNDAFTNIPIRRNYRTMVSGNLLTKKGTINVTIAPEFEGNIPQDVDQVKDIAAANAAFAAGKTNVIVTDVPTEDATLILPSTEAPVSATLPALTKGLKVQYSDIADAKQPASFHLTASSSATVEIDAAASTVTLAGTNYSDVTATTAANTLIVSEETTIDKLTVKSGNVEVYGTVKAIASKPAATTVTLHTSTAAKLQEFAAGVKAGTNLYNKVVLDADIDFKGAAFQIEDARNIEFDGQGHKLSNYKVENTQTAGLVCNAVSVTFRNLIVENAAVKAVNDGSGNAYAGVFVGRSYGTIVFANCQAVNSTVEGVNKVGGMLGFVAENHIEATGCKVVGCTISNINVPEESGQIGGFAGYLGNLYNSTCSFANCSVENSVINAYMNREDRTISKFIGCFQGDQATDIVSIDNCSVKNVTLKGMNEMAQSFVSTYGDLLGGQRYGKGTVKITNSNTDIYISTRGQLATLASMVNAGTTFAKQTIKLAGDIDLESKEWTPIGKSGKTFQGIFDGCGHTISNLKIERSVSAAASSADIGLFGYTSNGEIRNFTLRNASVKGGLDVGAIAGTPHTSKYSNITLTGTVQIDGYSYVGGMFGKNLYKSANNLTIRAEEGSYVKAQSGTYRTYVGGIVGFMGEGNNVVSNVESNIDVIGSTCDVGGITGIAHYGNAFESCVCTGNVTLEHANDDGDQLEIGGIAGVWMNSTAGSVTFRNCRFDGTLSSNLNGEDRSEEVAGNRITGRKYYPDSNDGELIIE</sequence>
<accession>A0AAW5CKC4</accession>
<dbReference type="Proteomes" id="UP001199750">
    <property type="component" value="Unassembled WGS sequence"/>
</dbReference>
<protein>
    <recommendedName>
        <fullName evidence="1">DUF6562 domain-containing protein</fullName>
    </recommendedName>
</protein>
<organism evidence="2 3">
    <name type="scientific">Odoribacter splanchnicus</name>
    <dbReference type="NCBI Taxonomy" id="28118"/>
    <lineage>
        <taxon>Bacteria</taxon>
        <taxon>Pseudomonadati</taxon>
        <taxon>Bacteroidota</taxon>
        <taxon>Bacteroidia</taxon>
        <taxon>Bacteroidales</taxon>
        <taxon>Odoribacteraceae</taxon>
        <taxon>Odoribacter</taxon>
    </lineage>
</organism>
<reference evidence="2" key="1">
    <citation type="submission" date="2022-01" db="EMBL/GenBank/DDBJ databases">
        <title>Collection of gut derived symbiotic bacterial strains cultured from healthy donors.</title>
        <authorList>
            <person name="Lin H."/>
            <person name="Kohout C."/>
            <person name="Waligurski E."/>
            <person name="Pamer E.G."/>
        </authorList>
    </citation>
    <scope>NUCLEOTIDE SEQUENCE</scope>
    <source>
        <strain evidence="2">DFI.1.149</strain>
    </source>
</reference>
<comment type="caution">
    <text evidence="2">The sequence shown here is derived from an EMBL/GenBank/DDBJ whole genome shotgun (WGS) entry which is preliminary data.</text>
</comment>